<dbReference type="InterPro" id="IPR039429">
    <property type="entry name" value="SHMT-like_dom"/>
</dbReference>
<dbReference type="GO" id="GO:0030170">
    <property type="term" value="F:pyridoxal phosphate binding"/>
    <property type="evidence" value="ECO:0007669"/>
    <property type="project" value="TreeGrafter"/>
</dbReference>
<dbReference type="Gene3D" id="3.40.640.10">
    <property type="entry name" value="Type I PLP-dependent aspartate aminotransferase-like (Major domain)"/>
    <property type="match status" value="1"/>
</dbReference>
<dbReference type="InterPro" id="IPR049943">
    <property type="entry name" value="Ser_HO-MeTrfase-like"/>
</dbReference>
<keyword evidence="5" id="KW-0663">Pyridoxal phosphate</keyword>
<evidence type="ECO:0000259" key="6">
    <source>
        <dbReference type="Pfam" id="PF00464"/>
    </source>
</evidence>
<dbReference type="GO" id="GO:0046653">
    <property type="term" value="P:tetrahydrofolate metabolic process"/>
    <property type="evidence" value="ECO:0007669"/>
    <property type="project" value="TreeGrafter"/>
</dbReference>
<dbReference type="GO" id="GO:0019264">
    <property type="term" value="P:glycine biosynthetic process from serine"/>
    <property type="evidence" value="ECO:0007669"/>
    <property type="project" value="TreeGrafter"/>
</dbReference>
<evidence type="ECO:0000313" key="8">
    <source>
        <dbReference type="Proteomes" id="UP001172911"/>
    </source>
</evidence>
<dbReference type="Proteomes" id="UP001172911">
    <property type="component" value="Unassembled WGS sequence"/>
</dbReference>
<protein>
    <submittedName>
        <fullName evidence="7">Aminotransferase class I/II-fold pyridoxal phosphate-dependent enzyme</fullName>
    </submittedName>
</protein>
<keyword evidence="7" id="KW-0808">Transferase</keyword>
<keyword evidence="4" id="KW-0028">Amino-acid biosynthesis</keyword>
<dbReference type="InterPro" id="IPR015421">
    <property type="entry name" value="PyrdxlP-dep_Trfase_major"/>
</dbReference>
<evidence type="ECO:0000256" key="5">
    <source>
        <dbReference type="ARBA" id="ARBA00022898"/>
    </source>
</evidence>
<dbReference type="Gene3D" id="3.90.1150.10">
    <property type="entry name" value="Aspartate Aminotransferase, domain 1"/>
    <property type="match status" value="1"/>
</dbReference>
<comment type="cofactor">
    <cofactor evidence="1">
        <name>pyridoxal 5'-phosphate</name>
        <dbReference type="ChEBI" id="CHEBI:597326"/>
    </cofactor>
</comment>
<accession>A0AAW7ZEY9</accession>
<organism evidence="7 8">
    <name type="scientific">Desulforamulus aquiferis</name>
    <dbReference type="NCBI Taxonomy" id="1397668"/>
    <lineage>
        <taxon>Bacteria</taxon>
        <taxon>Bacillati</taxon>
        <taxon>Bacillota</taxon>
        <taxon>Clostridia</taxon>
        <taxon>Eubacteriales</taxon>
        <taxon>Peptococcaceae</taxon>
        <taxon>Desulforamulus</taxon>
    </lineage>
</organism>
<evidence type="ECO:0000256" key="3">
    <source>
        <dbReference type="ARBA" id="ARBA00022563"/>
    </source>
</evidence>
<keyword evidence="3" id="KW-0554">One-carbon metabolism</keyword>
<dbReference type="PANTHER" id="PTHR11680">
    <property type="entry name" value="SERINE HYDROXYMETHYLTRANSFERASE"/>
    <property type="match status" value="1"/>
</dbReference>
<reference evidence="7" key="2">
    <citation type="submission" date="2023-03" db="EMBL/GenBank/DDBJ databases">
        <authorList>
            <person name="Zhang Z."/>
        </authorList>
    </citation>
    <scope>NUCLEOTIDE SEQUENCE</scope>
    <source>
        <strain evidence="7">DSA</strain>
    </source>
</reference>
<dbReference type="AlphaFoldDB" id="A0AAW7ZEY9"/>
<name>A0AAW7ZEY9_9FIRM</name>
<reference evidence="7" key="1">
    <citation type="journal article" date="2023" name="J. Hazard. Mater.">
        <title>Anaerobic biodegradation of pyrene and benzo[a]pyrene by a new sulfate-reducing Desulforamulus aquiferis strain DSA.</title>
        <authorList>
            <person name="Zhang Z."/>
            <person name="Sun J."/>
            <person name="Gong X."/>
            <person name="Wang C."/>
            <person name="Wang H."/>
        </authorList>
    </citation>
    <scope>NUCLEOTIDE SEQUENCE</scope>
    <source>
        <strain evidence="7">DSA</strain>
    </source>
</reference>
<feature type="domain" description="Serine hydroxymethyltransferase-like" evidence="6">
    <location>
        <begin position="7"/>
        <end position="375"/>
    </location>
</feature>
<dbReference type="GO" id="GO:0008483">
    <property type="term" value="F:transaminase activity"/>
    <property type="evidence" value="ECO:0007669"/>
    <property type="project" value="UniProtKB-KW"/>
</dbReference>
<evidence type="ECO:0000313" key="7">
    <source>
        <dbReference type="EMBL" id="MDO7787854.1"/>
    </source>
</evidence>
<proteinExistence type="inferred from homology"/>
<gene>
    <name evidence="7" type="ORF">P6N53_11545</name>
</gene>
<dbReference type="GO" id="GO:0006730">
    <property type="term" value="P:one-carbon metabolic process"/>
    <property type="evidence" value="ECO:0007669"/>
    <property type="project" value="UniProtKB-KW"/>
</dbReference>
<comment type="similarity">
    <text evidence="2">Belongs to the SHMT family.</text>
</comment>
<dbReference type="InterPro" id="IPR015424">
    <property type="entry name" value="PyrdxlP-dep_Trfase"/>
</dbReference>
<keyword evidence="7" id="KW-0032">Aminotransferase</keyword>
<evidence type="ECO:0000256" key="1">
    <source>
        <dbReference type="ARBA" id="ARBA00001933"/>
    </source>
</evidence>
<evidence type="ECO:0000256" key="2">
    <source>
        <dbReference type="ARBA" id="ARBA00006376"/>
    </source>
</evidence>
<comment type="caution">
    <text evidence="7">The sequence shown here is derived from an EMBL/GenBank/DDBJ whole genome shotgun (WGS) entry which is preliminary data.</text>
</comment>
<dbReference type="InterPro" id="IPR015422">
    <property type="entry name" value="PyrdxlP-dep_Trfase_small"/>
</dbReference>
<dbReference type="PANTHER" id="PTHR11680:SF35">
    <property type="entry name" value="SERINE HYDROXYMETHYLTRANSFERASE 1"/>
    <property type="match status" value="1"/>
</dbReference>
<dbReference type="GO" id="GO:0004372">
    <property type="term" value="F:glycine hydroxymethyltransferase activity"/>
    <property type="evidence" value="ECO:0007669"/>
    <property type="project" value="TreeGrafter"/>
</dbReference>
<dbReference type="GO" id="GO:0005737">
    <property type="term" value="C:cytoplasm"/>
    <property type="evidence" value="ECO:0007669"/>
    <property type="project" value="TreeGrafter"/>
</dbReference>
<keyword evidence="8" id="KW-1185">Reference proteome</keyword>
<sequence>MFNNLEEIDLLIKQHEAYRQQCLNLIASENYSSQTVRNYLTSDLGNRYGCYAGVDLTAREYRGNRYIQELEAKTQKLVGEVFKADYVDLRPVSGHVAGIATILGLLSPGDLVLEIHLRDWGHGMAQLMVGAPHFGQTLEFDDIPFDQNRIVDLAMLIGKMQECRPAMVIFGGSGMLFPEPVAEIKAVAEKMGILVAHDSSHVTGLIAGGVYPNPLDQGADIMFGSTHKSFPGPQGGFIATRDFNIYERVGNVLASLVTSHHLNRLPALAVGMLEMKEFGKAYGEQIIRNSKTLGKAMEEAGLTVIGATKGYSETHLILVDVSKYGSGVHISKILESSDILCSDDFGQLDRELRIGTAEVTRRGMEEQEMKRIADFFKRLIIEQENPEQIKEEVNLFASKYSGCRYSL</sequence>
<dbReference type="Pfam" id="PF00464">
    <property type="entry name" value="SHMT"/>
    <property type="match status" value="1"/>
</dbReference>
<dbReference type="SUPFAM" id="SSF53383">
    <property type="entry name" value="PLP-dependent transferases"/>
    <property type="match status" value="1"/>
</dbReference>
<evidence type="ECO:0000256" key="4">
    <source>
        <dbReference type="ARBA" id="ARBA00022605"/>
    </source>
</evidence>
<dbReference type="RefSeq" id="WP_304543250.1">
    <property type="nucleotide sequence ID" value="NZ_JARPTC010000016.1"/>
</dbReference>
<dbReference type="EMBL" id="JARPTC010000016">
    <property type="protein sequence ID" value="MDO7787854.1"/>
    <property type="molecule type" value="Genomic_DNA"/>
</dbReference>